<evidence type="ECO:0000313" key="1">
    <source>
        <dbReference type="EMBL" id="KYM83423.1"/>
    </source>
</evidence>
<organism evidence="1 2">
    <name type="scientific">Atta colombica</name>
    <dbReference type="NCBI Taxonomy" id="520822"/>
    <lineage>
        <taxon>Eukaryota</taxon>
        <taxon>Metazoa</taxon>
        <taxon>Ecdysozoa</taxon>
        <taxon>Arthropoda</taxon>
        <taxon>Hexapoda</taxon>
        <taxon>Insecta</taxon>
        <taxon>Pterygota</taxon>
        <taxon>Neoptera</taxon>
        <taxon>Endopterygota</taxon>
        <taxon>Hymenoptera</taxon>
        <taxon>Apocrita</taxon>
        <taxon>Aculeata</taxon>
        <taxon>Formicoidea</taxon>
        <taxon>Formicidae</taxon>
        <taxon>Myrmicinae</taxon>
        <taxon>Atta</taxon>
    </lineage>
</organism>
<dbReference type="EMBL" id="KQ976490">
    <property type="protein sequence ID" value="KYM83423.1"/>
    <property type="molecule type" value="Genomic_DNA"/>
</dbReference>
<name>A0A195BFP6_9HYME</name>
<proteinExistence type="predicted"/>
<gene>
    <name evidence="1" type="ORF">ALC53_06155</name>
</gene>
<evidence type="ECO:0000313" key="2">
    <source>
        <dbReference type="Proteomes" id="UP000078540"/>
    </source>
</evidence>
<protein>
    <submittedName>
        <fullName evidence="1">Uncharacterized protein</fullName>
    </submittedName>
</protein>
<reference evidence="1 2" key="1">
    <citation type="submission" date="2015-09" db="EMBL/GenBank/DDBJ databases">
        <title>Atta colombica WGS genome.</title>
        <authorList>
            <person name="Nygaard S."/>
            <person name="Hu H."/>
            <person name="Boomsma J."/>
            <person name="Zhang G."/>
        </authorList>
    </citation>
    <scope>NUCLEOTIDE SEQUENCE [LARGE SCALE GENOMIC DNA]</scope>
    <source>
        <strain evidence="1">Treedump-2</strain>
        <tissue evidence="1">Whole body</tissue>
    </source>
</reference>
<sequence length="119" mass="13506">MTLGPIETHRECESYREVESLLLIIDENVVHIRGTHDTRVRMNCGCTISTFRTIQGDHPCLTAAQKKIINERDTLPLACRFHLLTISITIIATDRIITFAATTTTTANCLFLEYEKIQI</sequence>
<accession>A0A195BFP6</accession>
<dbReference type="Proteomes" id="UP000078540">
    <property type="component" value="Unassembled WGS sequence"/>
</dbReference>
<keyword evidence="2" id="KW-1185">Reference proteome</keyword>
<dbReference type="AlphaFoldDB" id="A0A195BFP6"/>